<dbReference type="AlphaFoldDB" id="A0A1D8JCJ2"/>
<dbReference type="EMBL" id="CP017560">
    <property type="protein sequence ID" value="AOV06426.1"/>
    <property type="molecule type" value="Genomic_DNA"/>
</dbReference>
<organism evidence="2 3">
    <name type="scientific">Sporosarcina ureilytica</name>
    <dbReference type="NCBI Taxonomy" id="298596"/>
    <lineage>
        <taxon>Bacteria</taxon>
        <taxon>Bacillati</taxon>
        <taxon>Bacillota</taxon>
        <taxon>Bacilli</taxon>
        <taxon>Bacillales</taxon>
        <taxon>Caryophanaceae</taxon>
        <taxon>Sporosarcina</taxon>
    </lineage>
</organism>
<evidence type="ECO:0000256" key="1">
    <source>
        <dbReference type="SAM" id="Coils"/>
    </source>
</evidence>
<name>A0A1D8JCJ2_9BACL</name>
<dbReference type="Proteomes" id="UP000185746">
    <property type="component" value="Chromosome"/>
</dbReference>
<protein>
    <submittedName>
        <fullName evidence="2">Uncharacterized protein</fullName>
    </submittedName>
</protein>
<accession>A0A1D8JCJ2</accession>
<keyword evidence="1" id="KW-0175">Coiled coil</keyword>
<gene>
    <name evidence="2" type="ORF">BI350_01590</name>
</gene>
<evidence type="ECO:0000313" key="2">
    <source>
        <dbReference type="EMBL" id="AOV06426.1"/>
    </source>
</evidence>
<evidence type="ECO:0000313" key="3">
    <source>
        <dbReference type="Proteomes" id="UP000185746"/>
    </source>
</evidence>
<dbReference type="RefSeq" id="WP_075526529.1">
    <property type="nucleotide sequence ID" value="NZ_CP017560.1"/>
</dbReference>
<dbReference type="KEGG" id="surl:BI350_01590"/>
<keyword evidence="3" id="KW-1185">Reference proteome</keyword>
<feature type="coiled-coil region" evidence="1">
    <location>
        <begin position="12"/>
        <end position="53"/>
    </location>
</feature>
<proteinExistence type="predicted"/>
<feature type="coiled-coil region" evidence="1">
    <location>
        <begin position="77"/>
        <end position="111"/>
    </location>
</feature>
<reference evidence="2 3" key="1">
    <citation type="submission" date="2016-09" db="EMBL/GenBank/DDBJ databases">
        <title>Complete genome sequence of the Lysinibacillus sphaericus LMG 22257, a specie of Bacillus with ureolytic activity that can effectively biodeposit calcium carbonate.</title>
        <authorList>
            <person name="Yan W."/>
        </authorList>
    </citation>
    <scope>NUCLEOTIDE SEQUENCE [LARGE SCALE GENOMIC DNA]</scope>
    <source>
        <strain evidence="2 3">LMG 22257</strain>
    </source>
</reference>
<sequence length="316" mass="37173">MKKDIYDKQIELSMIRNERNRVKRRLEGAEVNLREAREIRNRLHKQLTKEQQDVVKLGKFSIMNKINEWTGKWDEQMEKEMAEVAEAELRYNEAEKNVIDLEAEVNRLQKEMKNPDFTYIDEDWAAFLQEKETWIRRYDSEANALLHKIADERVSIGSILREVTEAEEAGRIAIRALDHALDKLGSAEGMSMWDTFLGGGMIVSALKYSEINQSDDHIHRAERALRHFETELMDVQDITAESLTVNKRDIFTFTDLFFDNIFSDFMVHSRITDTKSKLNTISSEVRRVLDQLARKRDEMNAALERLDQEERMVIER</sequence>
<feature type="coiled-coil region" evidence="1">
    <location>
        <begin position="285"/>
        <end position="312"/>
    </location>
</feature>